<dbReference type="GO" id="GO:0008556">
    <property type="term" value="F:P-type potassium transmembrane transporter activity"/>
    <property type="evidence" value="ECO:0007669"/>
    <property type="project" value="InterPro"/>
</dbReference>
<keyword evidence="3 11" id="KW-0633">Potassium transport</keyword>
<dbReference type="EMBL" id="VXLC01000016">
    <property type="protein sequence ID" value="KAA8885166.1"/>
    <property type="molecule type" value="Genomic_DNA"/>
</dbReference>
<dbReference type="AlphaFoldDB" id="A0A5N0E879"/>
<keyword evidence="4 11" id="KW-0812">Transmembrane</keyword>
<keyword evidence="9 11" id="KW-0406">Ion transport</keyword>
<protein>
    <recommendedName>
        <fullName evidence="11">Potassium-transporting ATPase KdpC subunit</fullName>
    </recommendedName>
    <alternativeName>
        <fullName evidence="11">ATP phosphohydrolase [potassium-transporting] C chain</fullName>
    </alternativeName>
    <alternativeName>
        <fullName evidence="11">Potassium-binding and translocating subunit C</fullName>
    </alternativeName>
    <alternativeName>
        <fullName evidence="11">Potassium-translocating ATPase C chain</fullName>
    </alternativeName>
</protein>
<keyword evidence="10 11" id="KW-0472">Membrane</keyword>
<keyword evidence="13" id="KW-1185">Reference proteome</keyword>
<comment type="subcellular location">
    <subcellularLocation>
        <location evidence="11">Cell membrane</location>
        <topology evidence="11">Single-pass membrane protein</topology>
    </subcellularLocation>
</comment>
<feature type="transmembrane region" description="Helical" evidence="11">
    <location>
        <begin position="12"/>
        <end position="36"/>
    </location>
</feature>
<evidence type="ECO:0000256" key="10">
    <source>
        <dbReference type="ARBA" id="ARBA00023136"/>
    </source>
</evidence>
<dbReference type="RefSeq" id="WP_150405530.1">
    <property type="nucleotide sequence ID" value="NZ_VXLC01000016.1"/>
</dbReference>
<accession>A0A5N0E879</accession>
<evidence type="ECO:0000256" key="8">
    <source>
        <dbReference type="ARBA" id="ARBA00022989"/>
    </source>
</evidence>
<comment type="subunit">
    <text evidence="11">The system is composed of three essential subunits: KdpA, KdpB and KdpC.</text>
</comment>
<dbReference type="Pfam" id="PF02669">
    <property type="entry name" value="KdpC"/>
    <property type="match status" value="2"/>
</dbReference>
<name>A0A5N0E879_9NOCA</name>
<evidence type="ECO:0000256" key="7">
    <source>
        <dbReference type="ARBA" id="ARBA00022958"/>
    </source>
</evidence>
<dbReference type="PANTHER" id="PTHR30042:SF2">
    <property type="entry name" value="POTASSIUM-TRANSPORTING ATPASE KDPC SUBUNIT"/>
    <property type="match status" value="1"/>
</dbReference>
<evidence type="ECO:0000313" key="12">
    <source>
        <dbReference type="EMBL" id="KAA8885166.1"/>
    </source>
</evidence>
<keyword evidence="1 11" id="KW-0813">Transport</keyword>
<dbReference type="HAMAP" id="MF_00276">
    <property type="entry name" value="KdpC"/>
    <property type="match status" value="1"/>
</dbReference>
<evidence type="ECO:0000256" key="6">
    <source>
        <dbReference type="ARBA" id="ARBA00022840"/>
    </source>
</evidence>
<dbReference type="Proteomes" id="UP000323876">
    <property type="component" value="Unassembled WGS sequence"/>
</dbReference>
<organism evidence="12 13">
    <name type="scientific">Nocardia colli</name>
    <dbReference type="NCBI Taxonomy" id="2545717"/>
    <lineage>
        <taxon>Bacteria</taxon>
        <taxon>Bacillati</taxon>
        <taxon>Actinomycetota</taxon>
        <taxon>Actinomycetes</taxon>
        <taxon>Mycobacteriales</taxon>
        <taxon>Nocardiaceae</taxon>
        <taxon>Nocardia</taxon>
    </lineage>
</organism>
<evidence type="ECO:0000313" key="13">
    <source>
        <dbReference type="Proteomes" id="UP000323876"/>
    </source>
</evidence>
<evidence type="ECO:0000256" key="3">
    <source>
        <dbReference type="ARBA" id="ARBA00022538"/>
    </source>
</evidence>
<comment type="function">
    <text evidence="11">Part of the high-affinity ATP-driven potassium transport (or Kdp) system, which catalyzes the hydrolysis of ATP coupled with the electrogenic transport of potassium into the cytoplasm. This subunit acts as a catalytic chaperone that increases the ATP-binding affinity of the ATP-hydrolyzing subunit KdpB by the formation of a transient KdpB/KdpC/ATP ternary complex.</text>
</comment>
<keyword evidence="2 11" id="KW-1003">Cell membrane</keyword>
<comment type="caution">
    <text evidence="12">The sequence shown here is derived from an EMBL/GenBank/DDBJ whole genome shotgun (WGS) entry which is preliminary data.</text>
</comment>
<evidence type="ECO:0000256" key="4">
    <source>
        <dbReference type="ARBA" id="ARBA00022692"/>
    </source>
</evidence>
<evidence type="ECO:0000256" key="2">
    <source>
        <dbReference type="ARBA" id="ARBA00022475"/>
    </source>
</evidence>
<keyword evidence="7 11" id="KW-0630">Potassium</keyword>
<dbReference type="GO" id="GO:0005886">
    <property type="term" value="C:plasma membrane"/>
    <property type="evidence" value="ECO:0007669"/>
    <property type="project" value="UniProtKB-SubCell"/>
</dbReference>
<keyword evidence="5 11" id="KW-0547">Nucleotide-binding</keyword>
<sequence>MQFSTWIRQHFAALRALLVLTVITGIVYPLAVFAVAQIPGLHDKADGSLITVDGKTVGSRLIGQSFTDPDGKALVQYFQSRPSAAGSSGYDPMATAASNLGPESIVDTLDADPAKVKLSLLSTVCGRSKEVGDREGVDGARPFCTKDGVGAVLSVIGPRDATGEVSHPTQVVSVNEACPATPFLSTYKGVQVECAKPGEDYSAGRIVPIFGDASVDTPVPTDAVTASGSGLDPHISPRYADLQIARVAMARNISADQVRALVDAHTSGRDLGFLGEPRVNVVQLNLDLDQKYPLRG</sequence>
<evidence type="ECO:0000256" key="11">
    <source>
        <dbReference type="HAMAP-Rule" id="MF_00276"/>
    </source>
</evidence>
<keyword evidence="6 11" id="KW-0067">ATP-binding</keyword>
<dbReference type="GO" id="GO:0005524">
    <property type="term" value="F:ATP binding"/>
    <property type="evidence" value="ECO:0007669"/>
    <property type="project" value="UniProtKB-UniRule"/>
</dbReference>
<reference evidence="12 13" key="1">
    <citation type="submission" date="2019-09" db="EMBL/GenBank/DDBJ databases">
        <authorList>
            <person name="Wang X."/>
        </authorList>
    </citation>
    <scope>NUCLEOTIDE SEQUENCE [LARGE SCALE GENOMIC DNA]</scope>
    <source>
        <strain evidence="12 13">CICC 11023</strain>
    </source>
</reference>
<evidence type="ECO:0000256" key="5">
    <source>
        <dbReference type="ARBA" id="ARBA00022741"/>
    </source>
</evidence>
<dbReference type="InterPro" id="IPR003820">
    <property type="entry name" value="KdpC"/>
</dbReference>
<proteinExistence type="inferred from homology"/>
<evidence type="ECO:0000256" key="9">
    <source>
        <dbReference type="ARBA" id="ARBA00023065"/>
    </source>
</evidence>
<gene>
    <name evidence="11" type="primary">kdpC</name>
    <name evidence="12" type="ORF">F3087_30500</name>
</gene>
<comment type="similarity">
    <text evidence="11">Belongs to the KdpC family.</text>
</comment>
<dbReference type="PANTHER" id="PTHR30042">
    <property type="entry name" value="POTASSIUM-TRANSPORTING ATPASE C CHAIN"/>
    <property type="match status" value="1"/>
</dbReference>
<keyword evidence="8 11" id="KW-1133">Transmembrane helix</keyword>
<dbReference type="OrthoDB" id="9788285at2"/>
<evidence type="ECO:0000256" key="1">
    <source>
        <dbReference type="ARBA" id="ARBA00022448"/>
    </source>
</evidence>